<dbReference type="AlphaFoldDB" id="C9KP58"/>
<dbReference type="InterPro" id="IPR020846">
    <property type="entry name" value="MFS_dom"/>
</dbReference>
<feature type="transmembrane region" description="Helical" evidence="7">
    <location>
        <begin position="136"/>
        <end position="156"/>
    </location>
</feature>
<name>C9KP58_9FIRM</name>
<feature type="transmembrane region" description="Helical" evidence="7">
    <location>
        <begin position="99"/>
        <end position="124"/>
    </location>
</feature>
<evidence type="ECO:0000313" key="9">
    <source>
        <dbReference type="EMBL" id="EEX68013.1"/>
    </source>
</evidence>
<keyword evidence="3" id="KW-1003">Cell membrane</keyword>
<evidence type="ECO:0000256" key="3">
    <source>
        <dbReference type="ARBA" id="ARBA00022475"/>
    </source>
</evidence>
<dbReference type="PROSITE" id="PS50850">
    <property type="entry name" value="MFS"/>
    <property type="match status" value="1"/>
</dbReference>
<feature type="transmembrane region" description="Helical" evidence="7">
    <location>
        <begin position="238"/>
        <end position="257"/>
    </location>
</feature>
<feature type="transmembrane region" description="Helical" evidence="7">
    <location>
        <begin position="356"/>
        <end position="374"/>
    </location>
</feature>
<keyword evidence="6 7" id="KW-0472">Membrane</keyword>
<keyword evidence="4 7" id="KW-0812">Transmembrane</keyword>
<feature type="transmembrane region" description="Helical" evidence="7">
    <location>
        <begin position="293"/>
        <end position="318"/>
    </location>
</feature>
<feature type="transmembrane region" description="Helical" evidence="7">
    <location>
        <begin position="330"/>
        <end position="350"/>
    </location>
</feature>
<feature type="transmembrane region" description="Helical" evidence="7">
    <location>
        <begin position="204"/>
        <end position="226"/>
    </location>
</feature>
<dbReference type="PANTHER" id="PTHR43124">
    <property type="entry name" value="PURINE EFFLUX PUMP PBUE"/>
    <property type="match status" value="1"/>
</dbReference>
<evidence type="ECO:0000256" key="7">
    <source>
        <dbReference type="SAM" id="Phobius"/>
    </source>
</evidence>
<dbReference type="PANTHER" id="PTHR43124:SF3">
    <property type="entry name" value="CHLORAMPHENICOL EFFLUX PUMP RV0191"/>
    <property type="match status" value="1"/>
</dbReference>
<dbReference type="STRING" id="500635.MITSMUL_05013"/>
<evidence type="ECO:0000256" key="5">
    <source>
        <dbReference type="ARBA" id="ARBA00022989"/>
    </source>
</evidence>
<feature type="transmembrane region" description="Helical" evidence="7">
    <location>
        <begin position="162"/>
        <end position="183"/>
    </location>
</feature>
<evidence type="ECO:0000313" key="10">
    <source>
        <dbReference type="Proteomes" id="UP000003671"/>
    </source>
</evidence>
<dbReference type="CDD" id="cd17324">
    <property type="entry name" value="MFS_NepI_like"/>
    <property type="match status" value="1"/>
</dbReference>
<dbReference type="SUPFAM" id="SSF103473">
    <property type="entry name" value="MFS general substrate transporter"/>
    <property type="match status" value="1"/>
</dbReference>
<accession>C9KP58</accession>
<keyword evidence="5 7" id="KW-1133">Transmembrane helix</keyword>
<feature type="transmembrane region" description="Helical" evidence="7">
    <location>
        <begin position="7"/>
        <end position="29"/>
    </location>
</feature>
<dbReference type="InterPro" id="IPR011701">
    <property type="entry name" value="MFS"/>
</dbReference>
<dbReference type="Proteomes" id="UP000003671">
    <property type="component" value="Unassembled WGS sequence"/>
</dbReference>
<keyword evidence="2" id="KW-0813">Transport</keyword>
<dbReference type="InterPro" id="IPR036259">
    <property type="entry name" value="MFS_trans_sf"/>
</dbReference>
<sequence>MKQQQQLLLLILAFGVFSILNTEMGIIGILPMAAEMYQVDIVQAGLLVSLFALGVAIAGPTMPLLFSRFNRKRVMLLVLGVFTLCNALAVFASDFEVLLVLRVVPAFFHPVYCALAFSVAAASVAPEDAPRAVARINMGVAAGMVVGVPISNVLAATFDFSVAMAFFAGVTGLMFLLTMAFVSDLPVAQPMQYGAQLSVLKRPPVWLAIVAVICLNGSIFGVYNYLADYLQQIAALPGQFIAALLLVYGLLNIYGSYLGGNLLAKRPCATVRLFPLCTIVLYCLLFVSGGQLLLLAALIVAWGILGGINANINQYLLACVASDAPDFSNGLFLTAANLGCMAGTMLSGFFIRSLGLPFVVCGGLVMATAALLLTKFVHCQADERIGDEHLLLPDGTDR</sequence>
<dbReference type="HOGENOM" id="CLU_001265_61_0_9"/>
<comment type="subcellular location">
    <subcellularLocation>
        <location evidence="1">Cell membrane</location>
        <topology evidence="1">Multi-pass membrane protein</topology>
    </subcellularLocation>
</comment>
<feature type="transmembrane region" description="Helical" evidence="7">
    <location>
        <begin position="74"/>
        <end position="93"/>
    </location>
</feature>
<evidence type="ECO:0000256" key="2">
    <source>
        <dbReference type="ARBA" id="ARBA00022448"/>
    </source>
</evidence>
<feature type="transmembrane region" description="Helical" evidence="7">
    <location>
        <begin position="269"/>
        <end position="287"/>
    </location>
</feature>
<dbReference type="GO" id="GO:0005886">
    <property type="term" value="C:plasma membrane"/>
    <property type="evidence" value="ECO:0007669"/>
    <property type="project" value="UniProtKB-SubCell"/>
</dbReference>
<dbReference type="GeneID" id="93481975"/>
<proteinExistence type="predicted"/>
<keyword evidence="10" id="KW-1185">Reference proteome</keyword>
<dbReference type="eggNOG" id="COG2814">
    <property type="taxonomic scope" value="Bacteria"/>
</dbReference>
<dbReference type="GO" id="GO:0022857">
    <property type="term" value="F:transmembrane transporter activity"/>
    <property type="evidence" value="ECO:0007669"/>
    <property type="project" value="InterPro"/>
</dbReference>
<dbReference type="Gene3D" id="1.20.1250.20">
    <property type="entry name" value="MFS general substrate transporter like domains"/>
    <property type="match status" value="1"/>
</dbReference>
<evidence type="ECO:0000256" key="6">
    <source>
        <dbReference type="ARBA" id="ARBA00023136"/>
    </source>
</evidence>
<evidence type="ECO:0000256" key="4">
    <source>
        <dbReference type="ARBA" id="ARBA00022692"/>
    </source>
</evidence>
<comment type="caution">
    <text evidence="9">The sequence shown here is derived from an EMBL/GenBank/DDBJ whole genome shotgun (WGS) entry which is preliminary data.</text>
</comment>
<reference evidence="9" key="1">
    <citation type="submission" date="2009-09" db="EMBL/GenBank/DDBJ databases">
        <authorList>
            <person name="Weinstock G."/>
            <person name="Sodergren E."/>
            <person name="Clifton S."/>
            <person name="Fulton L."/>
            <person name="Fulton B."/>
            <person name="Courtney L."/>
            <person name="Fronick C."/>
            <person name="Harrison M."/>
            <person name="Strong C."/>
            <person name="Farmer C."/>
            <person name="Delahaunty K."/>
            <person name="Markovic C."/>
            <person name="Hall O."/>
            <person name="Minx P."/>
            <person name="Tomlinson C."/>
            <person name="Mitreva M."/>
            <person name="Nelson J."/>
            <person name="Hou S."/>
            <person name="Wollam A."/>
            <person name="Pepin K.H."/>
            <person name="Johnson M."/>
            <person name="Bhonagiri V."/>
            <person name="Nash W.E."/>
            <person name="Warren W."/>
            <person name="Chinwalla A."/>
            <person name="Mardis E.R."/>
            <person name="Wilson R.K."/>
        </authorList>
    </citation>
    <scope>NUCLEOTIDE SEQUENCE [LARGE SCALE GENOMIC DNA]</scope>
    <source>
        <strain evidence="9">DSM 20544</strain>
    </source>
</reference>
<dbReference type="Pfam" id="PF07690">
    <property type="entry name" value="MFS_1"/>
    <property type="match status" value="1"/>
</dbReference>
<dbReference type="EMBL" id="ABWK02000020">
    <property type="protein sequence ID" value="EEX68013.1"/>
    <property type="molecule type" value="Genomic_DNA"/>
</dbReference>
<dbReference type="PATRIC" id="fig|500635.8.peg.1682"/>
<feature type="transmembrane region" description="Helical" evidence="7">
    <location>
        <begin position="41"/>
        <end position="62"/>
    </location>
</feature>
<dbReference type="RefSeq" id="WP_005842009.1">
    <property type="nucleotide sequence ID" value="NZ_GG697142.2"/>
</dbReference>
<protein>
    <submittedName>
        <fullName evidence="9">Transporter, major facilitator family protein</fullName>
    </submittedName>
</protein>
<gene>
    <name evidence="9" type="ORF">MITSMUL_05013</name>
</gene>
<dbReference type="InterPro" id="IPR050189">
    <property type="entry name" value="MFS_Efflux_Transporters"/>
</dbReference>
<organism evidence="9 10">
    <name type="scientific">Mitsuokella multacida DSM 20544</name>
    <dbReference type="NCBI Taxonomy" id="500635"/>
    <lineage>
        <taxon>Bacteria</taxon>
        <taxon>Bacillati</taxon>
        <taxon>Bacillota</taxon>
        <taxon>Negativicutes</taxon>
        <taxon>Selenomonadales</taxon>
        <taxon>Selenomonadaceae</taxon>
        <taxon>Mitsuokella</taxon>
    </lineage>
</organism>
<feature type="domain" description="Major facilitator superfamily (MFS) profile" evidence="8">
    <location>
        <begin position="8"/>
        <end position="380"/>
    </location>
</feature>
<evidence type="ECO:0000256" key="1">
    <source>
        <dbReference type="ARBA" id="ARBA00004651"/>
    </source>
</evidence>
<evidence type="ECO:0000259" key="8">
    <source>
        <dbReference type="PROSITE" id="PS50850"/>
    </source>
</evidence>